<feature type="domain" description="Phospholipase A2-like" evidence="3">
    <location>
        <begin position="56"/>
        <end position="98"/>
    </location>
</feature>
<reference evidence="4 5" key="1">
    <citation type="journal article" date="2017" name="Curr. Biol.">
        <title>The Evolution of Venom by Co-option of Single-Copy Genes.</title>
        <authorList>
            <person name="Martinson E.O."/>
            <person name="Mrinalini"/>
            <person name="Kelkar Y.D."/>
            <person name="Chang C.H."/>
            <person name="Werren J.H."/>
        </authorList>
    </citation>
    <scope>NUCLEOTIDE SEQUENCE [LARGE SCALE GENOMIC DNA]</scope>
    <source>
        <strain evidence="4 5">Alberta</strain>
        <tissue evidence="4">Whole body</tissue>
    </source>
</reference>
<dbReference type="OrthoDB" id="7672591at2759"/>
<keyword evidence="1" id="KW-0175">Coiled coil</keyword>
<feature type="region of interest" description="Disordered" evidence="2">
    <location>
        <begin position="257"/>
        <end position="278"/>
    </location>
</feature>
<feature type="coiled-coil region" evidence="1">
    <location>
        <begin position="516"/>
        <end position="543"/>
    </location>
</feature>
<dbReference type="Pfam" id="PF08398">
    <property type="entry name" value="Phospholip_A2_4"/>
    <property type="match status" value="1"/>
</dbReference>
<keyword evidence="5" id="KW-1185">Reference proteome</keyword>
<dbReference type="AlphaFoldDB" id="A0A232EE69"/>
<protein>
    <recommendedName>
        <fullName evidence="3">Phospholipase A2-like domain-containing protein</fullName>
    </recommendedName>
</protein>
<dbReference type="Proteomes" id="UP000215335">
    <property type="component" value="Unassembled WGS sequence"/>
</dbReference>
<dbReference type="Gene3D" id="3.40.395.10">
    <property type="entry name" value="Adenoviral Proteinase, Chain A"/>
    <property type="match status" value="1"/>
</dbReference>
<comment type="caution">
    <text evidence="4">The sequence shown here is derived from an EMBL/GenBank/DDBJ whole genome shotgun (WGS) entry which is preliminary data.</text>
</comment>
<evidence type="ECO:0000313" key="4">
    <source>
        <dbReference type="EMBL" id="OXU16651.1"/>
    </source>
</evidence>
<dbReference type="EMBL" id="NNAY01005503">
    <property type="protein sequence ID" value="OXU16651.1"/>
    <property type="molecule type" value="Genomic_DNA"/>
</dbReference>
<gene>
    <name evidence="4" type="ORF">TSAR_013133</name>
</gene>
<evidence type="ECO:0000313" key="5">
    <source>
        <dbReference type="Proteomes" id="UP000215335"/>
    </source>
</evidence>
<evidence type="ECO:0000259" key="3">
    <source>
        <dbReference type="Pfam" id="PF08398"/>
    </source>
</evidence>
<dbReference type="InterPro" id="IPR013607">
    <property type="entry name" value="Phospholipase_A2-like"/>
</dbReference>
<sequence>MVVSIGIIAIIGHQKIHIGIVSTLSQSCMSLLRASFMHQKKGTGLVNTLINKLPIELHVPGYQYCGPFTKLIKRLARGDSGINPLDTACKEHDIAYLAEKTWQKVKSRNAGLKEKATAFAIANTMKLKSKLGLGVGREGVGGGGRRRSSKLKKTISKKKITLKKLIKSMGKPIIPGNDPRSMIKSALKMAREHVKNVGGKTRGDSGINPLDTACKEHDIAYLAEKAWQKMKSRNTGLKEKATAFAIANTMKLKSKHGLGVGREGVGGGGRSRSSKLKKTISKQKIILKNLIKSMGKPIIPGKDSRSMIKSELKMAREHVKNVGGKSTKLAKRLARGDSGINPLDAACKEHDIAYSKNPDNIQERNVADQILAEKAWQRVKSRDAGLKEKATAFAIANTMKLKSKLGLGVGRGGVRGGGRRRSNKLKKTISKKKITLKKLIKSMGKPIIPGNDPRSMIKSALKMAREHVKNVGGKSKVNISRIMPVHSEVGGFLPALILLFAGLSAVGSLAGGAAGIAKAINKASAAKKQMEEQKRHNEKIEMLALGKGLFLKPHRKGFGIFLKKKNKKLPKRALIDYYLLKYVNLMNIPNFRGVFMRNALPLNGCQARESAVINLNDASGPGTHWVAYRKIGNEVTYFDSFGDLQPPRDLMNYWKVSQVTYNYQSLLKMVVESMTLSLSCTSSILEMHYLPPIELDSDKQYSLGLIELLTFNSIPNVDENCNKFYVGQEIIELPTGSYEIEDIDRTLQGILDTRGIKVSIKPNNNTLRSVMCSHETDFRPTNSIGRLLGFTPRLFKLYISHNSDLPVAILKQFRQATR</sequence>
<organism evidence="4 5">
    <name type="scientific">Trichomalopsis sarcophagae</name>
    <dbReference type="NCBI Taxonomy" id="543379"/>
    <lineage>
        <taxon>Eukaryota</taxon>
        <taxon>Metazoa</taxon>
        <taxon>Ecdysozoa</taxon>
        <taxon>Arthropoda</taxon>
        <taxon>Hexapoda</taxon>
        <taxon>Insecta</taxon>
        <taxon>Pterygota</taxon>
        <taxon>Neoptera</taxon>
        <taxon>Endopterygota</taxon>
        <taxon>Hymenoptera</taxon>
        <taxon>Apocrita</taxon>
        <taxon>Proctotrupomorpha</taxon>
        <taxon>Chalcidoidea</taxon>
        <taxon>Pteromalidae</taxon>
        <taxon>Pteromalinae</taxon>
        <taxon>Trichomalopsis</taxon>
    </lineage>
</organism>
<feature type="compositionally biased region" description="Gly residues" evidence="2">
    <location>
        <begin position="258"/>
        <end position="270"/>
    </location>
</feature>
<dbReference type="GO" id="GO:0005198">
    <property type="term" value="F:structural molecule activity"/>
    <property type="evidence" value="ECO:0007669"/>
    <property type="project" value="InterPro"/>
</dbReference>
<evidence type="ECO:0000256" key="1">
    <source>
        <dbReference type="SAM" id="Coils"/>
    </source>
</evidence>
<accession>A0A232EE69</accession>
<name>A0A232EE69_9HYME</name>
<proteinExistence type="predicted"/>
<evidence type="ECO:0000256" key="2">
    <source>
        <dbReference type="SAM" id="MobiDB-lite"/>
    </source>
</evidence>